<evidence type="ECO:0000313" key="3">
    <source>
        <dbReference type="Proteomes" id="UP001172155"/>
    </source>
</evidence>
<organism evidence="2 3">
    <name type="scientific">Schizothecium vesticola</name>
    <dbReference type="NCBI Taxonomy" id="314040"/>
    <lineage>
        <taxon>Eukaryota</taxon>
        <taxon>Fungi</taxon>
        <taxon>Dikarya</taxon>
        <taxon>Ascomycota</taxon>
        <taxon>Pezizomycotina</taxon>
        <taxon>Sordariomycetes</taxon>
        <taxon>Sordariomycetidae</taxon>
        <taxon>Sordariales</taxon>
        <taxon>Schizotheciaceae</taxon>
        <taxon>Schizothecium</taxon>
    </lineage>
</organism>
<evidence type="ECO:0008006" key="4">
    <source>
        <dbReference type="Google" id="ProtNLM"/>
    </source>
</evidence>
<gene>
    <name evidence="2" type="ORF">B0T18DRAFT_421902</name>
</gene>
<accession>A0AA40BQD5</accession>
<reference evidence="2" key="1">
    <citation type="submission" date="2023-06" db="EMBL/GenBank/DDBJ databases">
        <title>Genome-scale phylogeny and comparative genomics of the fungal order Sordariales.</title>
        <authorList>
            <consortium name="Lawrence Berkeley National Laboratory"/>
            <person name="Hensen N."/>
            <person name="Bonometti L."/>
            <person name="Westerberg I."/>
            <person name="Brannstrom I.O."/>
            <person name="Guillou S."/>
            <person name="Cros-Aarteil S."/>
            <person name="Calhoun S."/>
            <person name="Haridas S."/>
            <person name="Kuo A."/>
            <person name="Mondo S."/>
            <person name="Pangilinan J."/>
            <person name="Riley R."/>
            <person name="LaButti K."/>
            <person name="Andreopoulos B."/>
            <person name="Lipzen A."/>
            <person name="Chen C."/>
            <person name="Yanf M."/>
            <person name="Daum C."/>
            <person name="Ng V."/>
            <person name="Clum A."/>
            <person name="Steindorff A."/>
            <person name="Ohm R."/>
            <person name="Martin F."/>
            <person name="Silar P."/>
            <person name="Natvig D."/>
            <person name="Lalanne C."/>
            <person name="Gautier V."/>
            <person name="Ament-velasquez S.L."/>
            <person name="Kruys A."/>
            <person name="Hutchinson M.I."/>
            <person name="Powell A.J."/>
            <person name="Barry K."/>
            <person name="Miller A.N."/>
            <person name="Grigoriev I.V."/>
            <person name="Debuchy R."/>
            <person name="Gladieux P."/>
            <person name="Thoren M.H."/>
            <person name="Johannesson H."/>
        </authorList>
    </citation>
    <scope>NUCLEOTIDE SEQUENCE</scope>
    <source>
        <strain evidence="2">SMH3187-1</strain>
    </source>
</reference>
<evidence type="ECO:0000313" key="2">
    <source>
        <dbReference type="EMBL" id="KAK0738376.1"/>
    </source>
</evidence>
<protein>
    <recommendedName>
        <fullName evidence="4">Secreted protein</fullName>
    </recommendedName>
</protein>
<keyword evidence="1" id="KW-0732">Signal</keyword>
<keyword evidence="3" id="KW-1185">Reference proteome</keyword>
<proteinExistence type="predicted"/>
<dbReference type="AlphaFoldDB" id="A0AA40BQD5"/>
<sequence length="115" mass="12513">MAMMNLGAFLFLLEMLDLAFASRRSGSFSLSLSLSLSLVYSHLLASHSCGWWENIFGDRAVSTIYCIATITQLPASLPGVFASSVPSQSSYPDNQLAKENRGLLVINTAWITPSH</sequence>
<dbReference type="Proteomes" id="UP001172155">
    <property type="component" value="Unassembled WGS sequence"/>
</dbReference>
<comment type="caution">
    <text evidence="2">The sequence shown here is derived from an EMBL/GenBank/DDBJ whole genome shotgun (WGS) entry which is preliminary data.</text>
</comment>
<evidence type="ECO:0000256" key="1">
    <source>
        <dbReference type="SAM" id="SignalP"/>
    </source>
</evidence>
<name>A0AA40BQD5_9PEZI</name>
<dbReference type="EMBL" id="JAUKUD010000007">
    <property type="protein sequence ID" value="KAK0738376.1"/>
    <property type="molecule type" value="Genomic_DNA"/>
</dbReference>
<feature type="signal peptide" evidence="1">
    <location>
        <begin position="1"/>
        <end position="21"/>
    </location>
</feature>
<feature type="non-terminal residue" evidence="2">
    <location>
        <position position="1"/>
    </location>
</feature>
<feature type="chain" id="PRO_5041327746" description="Secreted protein" evidence="1">
    <location>
        <begin position="22"/>
        <end position="115"/>
    </location>
</feature>